<sequence>MMRTRTKWITVAVLAIFCLICAGVRLFDDGAKVTSENLEAVVELNGKTMGGVVSKMPDNSSRILFDSILGVKLKGYRSYPDVYETLSALKTNEIQVAWFADVTADYLARTEKGIRKLEIPKASEDRLEFGMALSAKNQALKDDLNGALRELKGNGTLESLVSTYIEAEEIKPMYAKDFEKISGTNGTIYVGVTGALPPIDMVDFDQKPYGFSVALMHEIGKILGKEIRYVYLQNDTSFSMLMGGKVDVLFSYGTSKNTVDTKKTYCMTDGYYTMNQYAYLVLE</sequence>
<name>A0A3D2X6I1_9FIRM</name>
<evidence type="ECO:0000256" key="1">
    <source>
        <dbReference type="ARBA" id="ARBA00022729"/>
    </source>
</evidence>
<dbReference type="SUPFAM" id="SSF53850">
    <property type="entry name" value="Periplasmic binding protein-like II"/>
    <property type="match status" value="2"/>
</dbReference>
<dbReference type="Pfam" id="PF00497">
    <property type="entry name" value="SBP_bac_3"/>
    <property type="match status" value="1"/>
</dbReference>
<dbReference type="InterPro" id="IPR001638">
    <property type="entry name" value="Solute-binding_3/MltF_N"/>
</dbReference>
<evidence type="ECO:0000259" key="2">
    <source>
        <dbReference type="Pfam" id="PF00497"/>
    </source>
</evidence>
<dbReference type="Gene3D" id="3.40.190.10">
    <property type="entry name" value="Periplasmic binding protein-like II"/>
    <property type="match status" value="2"/>
</dbReference>
<evidence type="ECO:0000313" key="4">
    <source>
        <dbReference type="Proteomes" id="UP000262969"/>
    </source>
</evidence>
<gene>
    <name evidence="3" type="ORF">DHW61_08885</name>
</gene>
<dbReference type="EMBL" id="DPVV01000292">
    <property type="protein sequence ID" value="HCL02514.1"/>
    <property type="molecule type" value="Genomic_DNA"/>
</dbReference>
<reference evidence="3 4" key="1">
    <citation type="journal article" date="2018" name="Nat. Biotechnol.">
        <title>A standardized bacterial taxonomy based on genome phylogeny substantially revises the tree of life.</title>
        <authorList>
            <person name="Parks D.H."/>
            <person name="Chuvochina M."/>
            <person name="Waite D.W."/>
            <person name="Rinke C."/>
            <person name="Skarshewski A."/>
            <person name="Chaumeil P.A."/>
            <person name="Hugenholtz P."/>
        </authorList>
    </citation>
    <scope>NUCLEOTIDE SEQUENCE [LARGE SCALE GENOMIC DNA]</scope>
    <source>
        <strain evidence="3">UBA11728</strain>
    </source>
</reference>
<keyword evidence="1" id="KW-0732">Signal</keyword>
<accession>A0A3D2X6I1</accession>
<dbReference type="AlphaFoldDB" id="A0A3D2X6I1"/>
<dbReference type="PANTHER" id="PTHR35936:SF17">
    <property type="entry name" value="ARGININE-BINDING EXTRACELLULAR PROTEIN ARTP"/>
    <property type="match status" value="1"/>
</dbReference>
<dbReference type="Proteomes" id="UP000262969">
    <property type="component" value="Unassembled WGS sequence"/>
</dbReference>
<dbReference type="PANTHER" id="PTHR35936">
    <property type="entry name" value="MEMBRANE-BOUND LYTIC MUREIN TRANSGLYCOSYLASE F"/>
    <property type="match status" value="1"/>
</dbReference>
<comment type="caution">
    <text evidence="3">The sequence shown here is derived from an EMBL/GenBank/DDBJ whole genome shotgun (WGS) entry which is preliminary data.</text>
</comment>
<proteinExistence type="predicted"/>
<evidence type="ECO:0000313" key="3">
    <source>
        <dbReference type="EMBL" id="HCL02514.1"/>
    </source>
</evidence>
<feature type="domain" description="Solute-binding protein family 3/N-terminal" evidence="2">
    <location>
        <begin position="189"/>
        <end position="275"/>
    </location>
</feature>
<protein>
    <recommendedName>
        <fullName evidence="2">Solute-binding protein family 3/N-terminal domain-containing protein</fullName>
    </recommendedName>
</protein>
<organism evidence="3 4">
    <name type="scientific">Lachnoclostridium phytofermentans</name>
    <dbReference type="NCBI Taxonomy" id="66219"/>
    <lineage>
        <taxon>Bacteria</taxon>
        <taxon>Bacillati</taxon>
        <taxon>Bacillota</taxon>
        <taxon>Clostridia</taxon>
        <taxon>Lachnospirales</taxon>
        <taxon>Lachnospiraceae</taxon>
    </lineage>
</organism>